<dbReference type="EMBL" id="JAERWK010000010">
    <property type="protein sequence ID" value="MBM9467465.1"/>
    <property type="molecule type" value="Genomic_DNA"/>
</dbReference>
<gene>
    <name evidence="1" type="ORF">JL106_09275</name>
</gene>
<dbReference type="AlphaFoldDB" id="A0A938YGN3"/>
<dbReference type="Proteomes" id="UP000663792">
    <property type="component" value="Unassembled WGS sequence"/>
</dbReference>
<protein>
    <submittedName>
        <fullName evidence="1">Uncharacterized protein</fullName>
    </submittedName>
</protein>
<keyword evidence="2" id="KW-1185">Reference proteome</keyword>
<evidence type="ECO:0000313" key="1">
    <source>
        <dbReference type="EMBL" id="MBM9467465.1"/>
    </source>
</evidence>
<name>A0A938YGN3_9ACTN</name>
<proteinExistence type="predicted"/>
<reference evidence="1" key="1">
    <citation type="submission" date="2021-01" db="EMBL/GenBank/DDBJ databases">
        <title>YIM 132084 draft genome.</title>
        <authorList>
            <person name="An D."/>
        </authorList>
    </citation>
    <scope>NUCLEOTIDE SEQUENCE</scope>
    <source>
        <strain evidence="1">YIM 132084</strain>
    </source>
</reference>
<dbReference type="RefSeq" id="WP_205260395.1">
    <property type="nucleotide sequence ID" value="NZ_JAERWK010000010.1"/>
</dbReference>
<accession>A0A938YGN3</accession>
<comment type="caution">
    <text evidence="1">The sequence shown here is derived from an EMBL/GenBank/DDBJ whole genome shotgun (WGS) entry which is preliminary data.</text>
</comment>
<sequence>MSVVARAERKAVLLKQAVDLVDRLRENEAERDELLGRRDGSCRELRAAGASIKELQEAFGMSRSRIQQILSEGHGRPPEP</sequence>
<organism evidence="1 2">
    <name type="scientific">Nakamurella leprariae</name>
    <dbReference type="NCBI Taxonomy" id="2803911"/>
    <lineage>
        <taxon>Bacteria</taxon>
        <taxon>Bacillati</taxon>
        <taxon>Actinomycetota</taxon>
        <taxon>Actinomycetes</taxon>
        <taxon>Nakamurellales</taxon>
        <taxon>Nakamurellaceae</taxon>
        <taxon>Nakamurella</taxon>
    </lineage>
</organism>
<evidence type="ECO:0000313" key="2">
    <source>
        <dbReference type="Proteomes" id="UP000663792"/>
    </source>
</evidence>